<comment type="caution">
    <text evidence="1">The sequence shown here is derived from an EMBL/GenBank/DDBJ whole genome shotgun (WGS) entry which is preliminary data.</text>
</comment>
<reference evidence="1" key="1">
    <citation type="submission" date="2022-12" db="EMBL/GenBank/DDBJ databases">
        <title>Reference genome sequencing for broad-spectrum identification of bacterial and archaeal isolates by mass spectrometry.</title>
        <authorList>
            <person name="Sekiguchi Y."/>
            <person name="Tourlousse D.M."/>
        </authorList>
    </citation>
    <scope>NUCLEOTIDE SEQUENCE</scope>
    <source>
        <strain evidence="1">301</strain>
    </source>
</reference>
<dbReference type="Proteomes" id="UP001144397">
    <property type="component" value="Unassembled WGS sequence"/>
</dbReference>
<accession>A0A9W6CIH4</accession>
<dbReference type="AlphaFoldDB" id="A0A9W6CIH4"/>
<gene>
    <name evidence="1" type="ORF">XFLAVUS301_10230</name>
</gene>
<name>A0A9W6CIH4_XANFL</name>
<dbReference type="EMBL" id="BSDO01000001">
    <property type="protein sequence ID" value="GLI21349.1"/>
    <property type="molecule type" value="Genomic_DNA"/>
</dbReference>
<evidence type="ECO:0000313" key="1">
    <source>
        <dbReference type="EMBL" id="GLI21349.1"/>
    </source>
</evidence>
<evidence type="ECO:0000313" key="2">
    <source>
        <dbReference type="Proteomes" id="UP001144397"/>
    </source>
</evidence>
<protein>
    <submittedName>
        <fullName evidence="1">Uncharacterized protein</fullName>
    </submittedName>
</protein>
<proteinExistence type="predicted"/>
<sequence length="102" mass="11055">MVIERARGDKHLVDANPYKPGARCGGTQFVSIHVIAIGMKLRGRQGARDKCRQRGRSRPIVPSVEQVPPKVAMVLARVMAYMAPPLAGGPSIPHHAPTLMQP</sequence>
<organism evidence="1 2">
    <name type="scientific">Xanthobacter flavus</name>
    <dbReference type="NCBI Taxonomy" id="281"/>
    <lineage>
        <taxon>Bacteria</taxon>
        <taxon>Pseudomonadati</taxon>
        <taxon>Pseudomonadota</taxon>
        <taxon>Alphaproteobacteria</taxon>
        <taxon>Hyphomicrobiales</taxon>
        <taxon>Xanthobacteraceae</taxon>
        <taxon>Xanthobacter</taxon>
    </lineage>
</organism>